<dbReference type="RefSeq" id="WP_004920525.1">
    <property type="nucleotide sequence ID" value="NZ_CP011859.1"/>
</dbReference>
<comment type="subcellular location">
    <subcellularLocation>
        <location evidence="1">Periplasm</location>
    </subcellularLocation>
</comment>
<evidence type="ECO:0000313" key="10">
    <source>
        <dbReference type="Proteomes" id="UP000189883"/>
    </source>
</evidence>
<dbReference type="PANTHER" id="PTHR30368">
    <property type="entry name" value="SULFATE-BINDING PROTEIN"/>
    <property type="match status" value="1"/>
</dbReference>
<evidence type="ECO:0000256" key="7">
    <source>
        <dbReference type="SAM" id="SignalP"/>
    </source>
</evidence>
<dbReference type="EMBL" id="CP011859">
    <property type="protein sequence ID" value="AQY21977.1"/>
    <property type="molecule type" value="Genomic_DNA"/>
</dbReference>
<protein>
    <submittedName>
        <fullName evidence="8">Accessory colonization factor AcfC, contains ABC-type periplasmic domain</fullName>
    </submittedName>
    <submittedName>
        <fullName evidence="9">Substrate-binding domain-containing protein</fullName>
    </submittedName>
</protein>
<feature type="signal peptide" evidence="7">
    <location>
        <begin position="1"/>
        <end position="20"/>
    </location>
</feature>
<evidence type="ECO:0000256" key="1">
    <source>
        <dbReference type="ARBA" id="ARBA00004418"/>
    </source>
</evidence>
<feature type="region of interest" description="Disordered" evidence="6">
    <location>
        <begin position="251"/>
        <end position="288"/>
    </location>
</feature>
<evidence type="ECO:0000256" key="6">
    <source>
        <dbReference type="SAM" id="MobiDB-lite"/>
    </source>
</evidence>
<keyword evidence="4 7" id="KW-0732">Signal</keyword>
<feature type="compositionally biased region" description="Basic and acidic residues" evidence="6">
    <location>
        <begin position="255"/>
        <end position="281"/>
    </location>
</feature>
<dbReference type="Gene3D" id="3.40.190.10">
    <property type="entry name" value="Periplasmic binding protein-like II"/>
    <property type="match status" value="2"/>
</dbReference>
<dbReference type="Proteomes" id="UP001207440">
    <property type="component" value="Unassembled WGS sequence"/>
</dbReference>
<dbReference type="CDD" id="cd13519">
    <property type="entry name" value="PBP2_PEB3_AcfC"/>
    <property type="match status" value="1"/>
</dbReference>
<sequence length="288" mass="33042">MKQWFLFIYLVICVRVMAQADTLYVYGPGGPYAPINEAAQIFAKRNNLNIKVTKGPFSQWKDKARNNAHLIYSGAEFMMTQFISELGNVQEQTVYPLYLRKSGLIVRKGNPKNIKTLKDLMKSELRIMVVNGAGLTGVWEDIAGKTQDIEVLRKIRKNIVLFAENSGQAQSFWAKDPSIDVWISWNIWQKNNTGSADFVSLEDRYTTYRDCGIALTAYGEANPKALEFYQFLKGKEVQALFEKQGWIERNPSAQKKKEDRKPQKVYSRKEKLSSLKQKKEGLLINHQS</sequence>
<accession>A0A161P9L7</accession>
<reference evidence="8 10" key="1">
    <citation type="submission" date="2015-06" db="EMBL/GenBank/DDBJ databases">
        <title>R. anatipestifer strain HXb2 is the most virulent strain so far, and the genome sequence would help us uncover the pathogenesis.</title>
        <authorList>
            <person name="Hu Q."/>
            <person name="Qi J."/>
            <person name="Bo H."/>
            <person name="Liu G."/>
            <person name="Tao M."/>
            <person name="Ding Y."/>
            <person name="Xue Y."/>
        </authorList>
    </citation>
    <scope>NUCLEOTIDE SEQUENCE [LARGE SCALE GENOMIC DNA]</scope>
    <source>
        <strain evidence="8 10">HXb2</strain>
    </source>
</reference>
<name>A0A161P9L7_RIEAN</name>
<evidence type="ECO:0000256" key="3">
    <source>
        <dbReference type="ARBA" id="ARBA00022448"/>
    </source>
</evidence>
<keyword evidence="5" id="KW-0574">Periplasm</keyword>
<dbReference type="GO" id="GO:0042597">
    <property type="term" value="C:periplasmic space"/>
    <property type="evidence" value="ECO:0007669"/>
    <property type="project" value="UniProtKB-SubCell"/>
</dbReference>
<dbReference type="OrthoDB" id="9804758at2"/>
<dbReference type="eggNOG" id="COG4588">
    <property type="taxonomic scope" value="Bacteria"/>
</dbReference>
<dbReference type="SUPFAM" id="SSF53850">
    <property type="entry name" value="Periplasmic binding protein-like II"/>
    <property type="match status" value="1"/>
</dbReference>
<evidence type="ECO:0000313" key="9">
    <source>
        <dbReference type="EMBL" id="MCW0522804.1"/>
    </source>
</evidence>
<keyword evidence="3" id="KW-0813">Transport</keyword>
<dbReference type="InterPro" id="IPR005669">
    <property type="entry name" value="Thiosulph/SO4-bd"/>
</dbReference>
<organism evidence="8 10">
    <name type="scientific">Riemerella anatipestifer</name>
    <name type="common">Moraxella anatipestifer</name>
    <dbReference type="NCBI Taxonomy" id="34085"/>
    <lineage>
        <taxon>Bacteria</taxon>
        <taxon>Pseudomonadati</taxon>
        <taxon>Bacteroidota</taxon>
        <taxon>Flavobacteriia</taxon>
        <taxon>Flavobacteriales</taxon>
        <taxon>Weeksellaceae</taxon>
        <taxon>Riemerella</taxon>
    </lineage>
</organism>
<evidence type="ECO:0000256" key="5">
    <source>
        <dbReference type="ARBA" id="ARBA00022764"/>
    </source>
</evidence>
<dbReference type="Pfam" id="PF13531">
    <property type="entry name" value="SBP_bac_11"/>
    <property type="match status" value="1"/>
</dbReference>
<evidence type="ECO:0000313" key="8">
    <source>
        <dbReference type="EMBL" id="AQY21977.1"/>
    </source>
</evidence>
<feature type="chain" id="PRO_5014249107" evidence="7">
    <location>
        <begin position="21"/>
        <end position="288"/>
    </location>
</feature>
<dbReference type="PANTHER" id="PTHR30368:SF2">
    <property type="entry name" value="SULFATE-BINDING PROTEIN"/>
    <property type="match status" value="1"/>
</dbReference>
<reference evidence="9" key="2">
    <citation type="submission" date="2022-10" db="EMBL/GenBank/DDBJ databases">
        <title>Sifting through the core-genome to identify putative cross-protective antigens against Riemerella anatipestifer.</title>
        <authorList>
            <person name="Zheng X."/>
            <person name="Zhang W."/>
        </authorList>
    </citation>
    <scope>NUCLEOTIDE SEQUENCE</scope>
    <source>
        <strain evidence="9">ZWRA178</strain>
    </source>
</reference>
<dbReference type="AlphaFoldDB" id="A0A161P9L7"/>
<evidence type="ECO:0000256" key="2">
    <source>
        <dbReference type="ARBA" id="ARBA00006099"/>
    </source>
</evidence>
<dbReference type="GO" id="GO:1902358">
    <property type="term" value="P:sulfate transmembrane transport"/>
    <property type="evidence" value="ECO:0007669"/>
    <property type="project" value="InterPro"/>
</dbReference>
<proteinExistence type="inferred from homology"/>
<dbReference type="GO" id="GO:0140104">
    <property type="term" value="F:molecular carrier activity"/>
    <property type="evidence" value="ECO:0007669"/>
    <property type="project" value="InterPro"/>
</dbReference>
<dbReference type="EMBL" id="JAOZYT010000002">
    <property type="protein sequence ID" value="MCW0522804.1"/>
    <property type="molecule type" value="Genomic_DNA"/>
</dbReference>
<dbReference type="Proteomes" id="UP000189883">
    <property type="component" value="Chromosome"/>
</dbReference>
<gene>
    <name evidence="8" type="ORF">AB406_1027</name>
    <name evidence="9" type="ORF">OKE68_00530</name>
</gene>
<comment type="similarity">
    <text evidence="2">Belongs to the prokaryotic sulfate-binding protein family.</text>
</comment>
<evidence type="ECO:0000256" key="4">
    <source>
        <dbReference type="ARBA" id="ARBA00022729"/>
    </source>
</evidence>